<reference evidence="1" key="1">
    <citation type="journal article" date="2019" name="Sci. Rep.">
        <title>Draft genome of Tanacetum cinerariifolium, the natural source of mosquito coil.</title>
        <authorList>
            <person name="Yamashiro T."/>
            <person name="Shiraishi A."/>
            <person name="Satake H."/>
            <person name="Nakayama K."/>
        </authorList>
    </citation>
    <scope>NUCLEOTIDE SEQUENCE</scope>
</reference>
<organism evidence="1">
    <name type="scientific">Tanacetum cinerariifolium</name>
    <name type="common">Dalmatian daisy</name>
    <name type="synonym">Chrysanthemum cinerariifolium</name>
    <dbReference type="NCBI Taxonomy" id="118510"/>
    <lineage>
        <taxon>Eukaryota</taxon>
        <taxon>Viridiplantae</taxon>
        <taxon>Streptophyta</taxon>
        <taxon>Embryophyta</taxon>
        <taxon>Tracheophyta</taxon>
        <taxon>Spermatophyta</taxon>
        <taxon>Magnoliopsida</taxon>
        <taxon>eudicotyledons</taxon>
        <taxon>Gunneridae</taxon>
        <taxon>Pentapetalae</taxon>
        <taxon>asterids</taxon>
        <taxon>campanulids</taxon>
        <taxon>Asterales</taxon>
        <taxon>Asteraceae</taxon>
        <taxon>Asteroideae</taxon>
        <taxon>Anthemideae</taxon>
        <taxon>Anthemidinae</taxon>
        <taxon>Tanacetum</taxon>
    </lineage>
</organism>
<dbReference type="AlphaFoldDB" id="A0A699JPQ1"/>
<sequence>GMNVGGKEGQDAEDGDEELYRDVNINLEGIDSLFESTPRVDVQATTIVASLTFTAPTIPPPTILTIFQVPQAPTPPTTAPSTFLQNLPNFGSLIGFDHLKVVVQIQSDRLQDEAQAENEEFLNNLDNNIQKIIKEQVKEQVKTSYVVAADPSEMELKKILIKKMESNKSIHRSDEQRNLYKALVNAYECDNIILDTYEDIVTLKRRRDDADKDEEPSQYPHNLLKPLPLIPNSRGRRVIPFNHFINKDLEYLCGGASSHKYTTSVTKTKAVDHGHIKWIEDMVPHTMCSQELVSYDRYALWGIFHWGRKRQQLYGFAFNREYARDGYSKRRIIAVTELLIVEWHNYKHLDWITVRRHDDKLYEFKEGDFKRLRIQDIEDMLLLLRWDAQCLIDEVTGVQNVFKQMELAVEQHCEEKNKFHDKTESVLKDNDRLLQKAITVDIVNLVLYDNVNVDCMNVNACKSSVTAESELQTNFIQKEHYDTLLQKFNILEKHCILLEVDNQLKKETFQKNTLFFSRREFEEIETLNIELDHKVTKLVAENEHLKQTYNLQEKVLVITALKEQLNKLKGKAIVTEAVSLNLMDLELLKI</sequence>
<name>A0A699JPQ1_TANCI</name>
<feature type="non-terminal residue" evidence="1">
    <location>
        <position position="1"/>
    </location>
</feature>
<protein>
    <submittedName>
        <fullName evidence="1">Uncharacterized protein</fullName>
    </submittedName>
</protein>
<gene>
    <name evidence="1" type="ORF">Tci_618837</name>
</gene>
<dbReference type="EMBL" id="BKCJ010429418">
    <property type="protein sequence ID" value="GFA46865.1"/>
    <property type="molecule type" value="Genomic_DNA"/>
</dbReference>
<proteinExistence type="predicted"/>
<accession>A0A699JPQ1</accession>
<feature type="non-terminal residue" evidence="1">
    <location>
        <position position="590"/>
    </location>
</feature>
<comment type="caution">
    <text evidence="1">The sequence shown here is derived from an EMBL/GenBank/DDBJ whole genome shotgun (WGS) entry which is preliminary data.</text>
</comment>
<evidence type="ECO:0000313" key="1">
    <source>
        <dbReference type="EMBL" id="GFA46865.1"/>
    </source>
</evidence>